<keyword evidence="2" id="KW-1185">Reference proteome</keyword>
<comment type="caution">
    <text evidence="1">The sequence shown here is derived from an EMBL/GenBank/DDBJ whole genome shotgun (WGS) entry which is preliminary data.</text>
</comment>
<reference evidence="1 2" key="1">
    <citation type="submission" date="2022-11" db="EMBL/GenBank/DDBJ databases">
        <title>Minimal conservation of predation-associated metabolite biosynthetic gene clusters underscores biosynthetic potential of Myxococcota including descriptions for ten novel species: Archangium lansinium sp. nov., Myxococcus landrumus sp. nov., Nannocystis bai.</title>
        <authorList>
            <person name="Ahearne A."/>
            <person name="Stevens C."/>
            <person name="Phillips K."/>
        </authorList>
    </citation>
    <scope>NUCLEOTIDE SEQUENCE [LARGE SCALE GENOMIC DNA]</scope>
    <source>
        <strain evidence="1 2">MIWBW</strain>
    </source>
</reference>
<dbReference type="EMBL" id="JAPNKA010000001">
    <property type="protein sequence ID" value="MCY1079504.1"/>
    <property type="molecule type" value="Genomic_DNA"/>
</dbReference>
<evidence type="ECO:0000313" key="1">
    <source>
        <dbReference type="EMBL" id="MCY1079504.1"/>
    </source>
</evidence>
<gene>
    <name evidence="1" type="ORF">OV287_34105</name>
</gene>
<dbReference type="Proteomes" id="UP001207654">
    <property type="component" value="Unassembled WGS sequence"/>
</dbReference>
<accession>A0ABT4AE64</accession>
<protein>
    <submittedName>
        <fullName evidence="1">Uncharacterized protein</fullName>
    </submittedName>
</protein>
<dbReference type="RefSeq" id="WP_267538220.1">
    <property type="nucleotide sequence ID" value="NZ_JAPNKA010000001.1"/>
</dbReference>
<organism evidence="1 2">
    <name type="scientific">Archangium lansingense</name>
    <dbReference type="NCBI Taxonomy" id="2995310"/>
    <lineage>
        <taxon>Bacteria</taxon>
        <taxon>Pseudomonadati</taxon>
        <taxon>Myxococcota</taxon>
        <taxon>Myxococcia</taxon>
        <taxon>Myxococcales</taxon>
        <taxon>Cystobacterineae</taxon>
        <taxon>Archangiaceae</taxon>
        <taxon>Archangium</taxon>
    </lineage>
</organism>
<sequence>MPSYITAYAILPEPTKADQVLADFKRWRELSGVSCLEECNVIFNDSGDIEREPELVSSEEDGLNRLFEWPTLGGMGFSLSGHKIFVSFRGETPHHVDVITMSMNSKLYVFHPDIRRSFEETVARLHQIFKSKRTVVDYDLLSPASWLKKEVEKVRSGVFEGRYALDLR</sequence>
<proteinExistence type="predicted"/>
<name>A0ABT4AE64_9BACT</name>
<evidence type="ECO:0000313" key="2">
    <source>
        <dbReference type="Proteomes" id="UP001207654"/>
    </source>
</evidence>